<evidence type="ECO:0000313" key="4">
    <source>
        <dbReference type="Proteomes" id="UP000265366"/>
    </source>
</evidence>
<keyword evidence="4" id="KW-1185">Reference proteome</keyword>
<accession>A0A3A1P673</accession>
<dbReference type="EMBL" id="QXFM01000076">
    <property type="protein sequence ID" value="RIV87294.1"/>
    <property type="molecule type" value="Genomic_DNA"/>
</dbReference>
<dbReference type="SMART" id="SM00894">
    <property type="entry name" value="Excalibur"/>
    <property type="match status" value="1"/>
</dbReference>
<sequence>MAHPGGLAADGCHNDRKNGGRHCHRANSQSAQPRAERVSRSSGGEVYFPNCTAARNAGRAPIRRGQPGYGSHLDRDGDGIACE</sequence>
<protein>
    <submittedName>
        <fullName evidence="3">YHYH domain-containing protein</fullName>
    </submittedName>
</protein>
<gene>
    <name evidence="3" type="ORF">D2V17_08530</name>
</gene>
<evidence type="ECO:0000259" key="2">
    <source>
        <dbReference type="SMART" id="SM00894"/>
    </source>
</evidence>
<dbReference type="InterPro" id="IPR008613">
    <property type="entry name" value="Excalibur_Ca-bd_domain"/>
</dbReference>
<dbReference type="InterPro" id="IPR047773">
    <property type="entry name" value="YHYH_dom_bact"/>
</dbReference>
<feature type="domain" description="Excalibur calcium-binding" evidence="2">
    <location>
        <begin position="47"/>
        <end position="83"/>
    </location>
</feature>
<organism evidence="3 4">
    <name type="scientific">Aurantiacibacter xanthus</name>
    <dbReference type="NCBI Taxonomy" id="1784712"/>
    <lineage>
        <taxon>Bacteria</taxon>
        <taxon>Pseudomonadati</taxon>
        <taxon>Pseudomonadota</taxon>
        <taxon>Alphaproteobacteria</taxon>
        <taxon>Sphingomonadales</taxon>
        <taxon>Erythrobacteraceae</taxon>
        <taxon>Aurantiacibacter</taxon>
    </lineage>
</organism>
<feature type="compositionally biased region" description="Basic and acidic residues" evidence="1">
    <location>
        <begin position="72"/>
        <end position="83"/>
    </location>
</feature>
<dbReference type="OrthoDB" id="5366081at2"/>
<dbReference type="Pfam" id="PF05901">
    <property type="entry name" value="Excalibur"/>
    <property type="match status" value="1"/>
</dbReference>
<dbReference type="AlphaFoldDB" id="A0A3A1P673"/>
<dbReference type="Proteomes" id="UP000265366">
    <property type="component" value="Unassembled WGS sequence"/>
</dbReference>
<evidence type="ECO:0000256" key="1">
    <source>
        <dbReference type="SAM" id="MobiDB-lite"/>
    </source>
</evidence>
<proteinExistence type="predicted"/>
<comment type="caution">
    <text evidence="3">The sequence shown here is derived from an EMBL/GenBank/DDBJ whole genome shotgun (WGS) entry which is preliminary data.</text>
</comment>
<evidence type="ECO:0000313" key="3">
    <source>
        <dbReference type="EMBL" id="RIV87294.1"/>
    </source>
</evidence>
<dbReference type="NCBIfam" id="NF033223">
    <property type="entry name" value="YHYH_alt"/>
    <property type="match status" value="1"/>
</dbReference>
<name>A0A3A1P673_9SPHN</name>
<feature type="region of interest" description="Disordered" evidence="1">
    <location>
        <begin position="1"/>
        <end position="83"/>
    </location>
</feature>
<reference evidence="3 4" key="1">
    <citation type="submission" date="2018-08" db="EMBL/GenBank/DDBJ databases">
        <title>Erythrobacter zhengii sp.nov., a bacterium isolated from deep-sea sediment.</title>
        <authorList>
            <person name="Fang C."/>
            <person name="Wu Y.-H."/>
            <person name="Sun C."/>
            <person name="Wang H."/>
            <person name="Cheng H."/>
            <person name="Meng F.-X."/>
            <person name="Wang C.-S."/>
            <person name="Xu X.-W."/>
        </authorList>
    </citation>
    <scope>NUCLEOTIDE SEQUENCE [LARGE SCALE GENOMIC DNA]</scope>
    <source>
        <strain evidence="3 4">CCTCC AB 2015396</strain>
    </source>
</reference>